<dbReference type="GO" id="GO:0043139">
    <property type="term" value="F:5'-3' DNA helicase activity"/>
    <property type="evidence" value="ECO:0007669"/>
    <property type="project" value="UniProtKB-EC"/>
</dbReference>
<proteinExistence type="inferred from homology"/>
<dbReference type="GeneID" id="12510322"/>
<dbReference type="EMBL" id="CP003117">
    <property type="protein sequence ID" value="AET64521.1"/>
    <property type="molecule type" value="Genomic_DNA"/>
</dbReference>
<gene>
    <name evidence="7" type="ordered locus">Mhar_1153</name>
</gene>
<evidence type="ECO:0000259" key="6">
    <source>
        <dbReference type="Pfam" id="PF01935"/>
    </source>
</evidence>
<sequence>MAEMADLYDERWKETPGQESAPPEGLARIGQKPQTIARDESSNPYFRIISKDVREYHFIVPSEEVVELGEIFSIRDGRREAEITFLARITDILHDSNYDGNWDTVIRGDGFYDSDQIFCRVVAEPLGCVVRDEGGERFRKARTIPAKFSPAAKAGREELKFLADEEADVEVGLLRNGSEIVEGIPVALASFAMDHHMGVFATTGMGKSNFMKVFAASCMKKASSKESKFGLLIVDPHGEYILGNEGTKGLLHLARYRDGIVCYSTDPRHKKDPAVSELTVKKSEILPQDIEVLYAWTSAQREALEAISRVFFEEGWIEEFLTPEGAAKMIAEGFHEKTVGRIGRTIKTILDKNRYISDFTSSIPGIINSLLAGKVVLVDIPNLGERSELFLLSILSRAILERYRIESAEGARGKSCLITIEEAQRVLGGGEGSLARFESIAREGRKFGVGLCAITQQPKLIDKQLLSQFNTFVILGLADRNDRTRLEESAKQDLSSLDVEIQTLEKGEAIISTLKIPFPVPASIHLYEKYLERLNREGPSEGRGRMGGFNPPPD</sequence>
<dbReference type="SUPFAM" id="SSF52540">
    <property type="entry name" value="P-loop containing nucleoside triphosphate hydrolases"/>
    <property type="match status" value="1"/>
</dbReference>
<dbReference type="PANTHER" id="PTHR42957:SF1">
    <property type="entry name" value="HELICASE MJ1565-RELATED"/>
    <property type="match status" value="1"/>
</dbReference>
<keyword evidence="8" id="KW-1185">Reference proteome</keyword>
<evidence type="ECO:0000313" key="8">
    <source>
        <dbReference type="Proteomes" id="UP000005877"/>
    </source>
</evidence>
<dbReference type="KEGG" id="mhi:Mhar_1153"/>
<dbReference type="PATRIC" id="fig|1110509.7.peg.1280"/>
<accession>G7WMV6</accession>
<dbReference type="RefSeq" id="WP_014586706.1">
    <property type="nucleotide sequence ID" value="NC_017527.1"/>
</dbReference>
<evidence type="ECO:0000313" key="7">
    <source>
        <dbReference type="EMBL" id="AET64521.1"/>
    </source>
</evidence>
<dbReference type="PANTHER" id="PTHR42957">
    <property type="entry name" value="HELICASE MJ1565-RELATED"/>
    <property type="match status" value="1"/>
</dbReference>
<organism evidence="7 8">
    <name type="scientific">Methanothrix harundinacea (strain 6Ac)</name>
    <name type="common">Methanosaeta harundinacea</name>
    <dbReference type="NCBI Taxonomy" id="1110509"/>
    <lineage>
        <taxon>Archaea</taxon>
        <taxon>Methanobacteriati</taxon>
        <taxon>Methanobacteriota</taxon>
        <taxon>Stenosarchaea group</taxon>
        <taxon>Methanomicrobia</taxon>
        <taxon>Methanotrichales</taxon>
        <taxon>Methanotrichaceae</taxon>
        <taxon>Methanothrix</taxon>
    </lineage>
</organism>
<evidence type="ECO:0000256" key="5">
    <source>
        <dbReference type="SAM" id="MobiDB-lite"/>
    </source>
</evidence>
<comment type="catalytic activity">
    <reaction evidence="4">
        <text>ATP + H2O = ADP + phosphate + H(+)</text>
        <dbReference type="Rhea" id="RHEA:13065"/>
        <dbReference type="ChEBI" id="CHEBI:15377"/>
        <dbReference type="ChEBI" id="CHEBI:15378"/>
        <dbReference type="ChEBI" id="CHEBI:30616"/>
        <dbReference type="ChEBI" id="CHEBI:43474"/>
        <dbReference type="ChEBI" id="CHEBI:456216"/>
        <dbReference type="EC" id="5.6.2.4"/>
    </reaction>
</comment>
<evidence type="ECO:0000256" key="3">
    <source>
        <dbReference type="ARBA" id="ARBA00048954"/>
    </source>
</evidence>
<dbReference type="Proteomes" id="UP000005877">
    <property type="component" value="Chromosome"/>
</dbReference>
<feature type="region of interest" description="Disordered" evidence="5">
    <location>
        <begin position="1"/>
        <end position="34"/>
    </location>
</feature>
<dbReference type="AlphaFoldDB" id="G7WMV6"/>
<dbReference type="InterPro" id="IPR008571">
    <property type="entry name" value="HerA-like"/>
</dbReference>
<dbReference type="Pfam" id="PF01935">
    <property type="entry name" value="DUF87"/>
    <property type="match status" value="1"/>
</dbReference>
<comment type="catalytic activity">
    <reaction evidence="2">
        <text>Couples ATP hydrolysis with the unwinding of duplex DNA by translocating in the 3'-5' direction.</text>
        <dbReference type="EC" id="5.6.2.4"/>
    </reaction>
</comment>
<feature type="domain" description="Helicase HerA central" evidence="6">
    <location>
        <begin position="169"/>
        <end position="399"/>
    </location>
</feature>
<dbReference type="InterPro" id="IPR002789">
    <property type="entry name" value="HerA_central"/>
</dbReference>
<evidence type="ECO:0000256" key="2">
    <source>
        <dbReference type="ARBA" id="ARBA00034617"/>
    </source>
</evidence>
<name>G7WMV6_METH6</name>
<dbReference type="HOGENOM" id="CLU_023842_3_0_2"/>
<protein>
    <recommendedName>
        <fullName evidence="6">Helicase HerA central domain-containing protein</fullName>
    </recommendedName>
</protein>
<comment type="similarity">
    <text evidence="1">Belongs to the HerA family.</text>
</comment>
<dbReference type="Gene3D" id="3.40.50.300">
    <property type="entry name" value="P-loop containing nucleotide triphosphate hydrolases"/>
    <property type="match status" value="2"/>
</dbReference>
<reference evidence="7 8" key="1">
    <citation type="journal article" date="2012" name="PLoS ONE">
        <title>The genome characteristics and predicted function of methyl-group oxidation pathway in the obligate aceticlastic methanogens, Methanosaeta spp.</title>
        <authorList>
            <person name="Zhu J."/>
            <person name="Zheng H."/>
            <person name="Ai G."/>
            <person name="Zhang G."/>
            <person name="Liu D."/>
            <person name="Liu X."/>
            <person name="Dong X."/>
        </authorList>
    </citation>
    <scope>NUCLEOTIDE SEQUENCE [LARGE SCALE GENOMIC DNA]</scope>
    <source>
        <strain evidence="7 8">6Ac</strain>
    </source>
</reference>
<dbReference type="InterPro" id="IPR027417">
    <property type="entry name" value="P-loop_NTPase"/>
</dbReference>
<dbReference type="GO" id="GO:0043138">
    <property type="term" value="F:3'-5' DNA helicase activity"/>
    <property type="evidence" value="ECO:0007669"/>
    <property type="project" value="UniProtKB-EC"/>
</dbReference>
<dbReference type="STRING" id="1110509.Mhar_1153"/>
<dbReference type="OrthoDB" id="107033at2157"/>
<evidence type="ECO:0000256" key="1">
    <source>
        <dbReference type="ARBA" id="ARBA00007816"/>
    </source>
</evidence>
<comment type="catalytic activity">
    <reaction evidence="3">
        <text>ATP + H2O = ADP + phosphate + H(+)</text>
        <dbReference type="Rhea" id="RHEA:13065"/>
        <dbReference type="ChEBI" id="CHEBI:15377"/>
        <dbReference type="ChEBI" id="CHEBI:15378"/>
        <dbReference type="ChEBI" id="CHEBI:30616"/>
        <dbReference type="ChEBI" id="CHEBI:43474"/>
        <dbReference type="ChEBI" id="CHEBI:456216"/>
        <dbReference type="EC" id="5.6.2.3"/>
    </reaction>
</comment>
<evidence type="ECO:0000256" key="4">
    <source>
        <dbReference type="ARBA" id="ARBA00048988"/>
    </source>
</evidence>